<dbReference type="SMART" id="SM00255">
    <property type="entry name" value="TIR"/>
    <property type="match status" value="2"/>
</dbReference>
<feature type="domain" description="TIR" evidence="7">
    <location>
        <begin position="373"/>
        <end position="508"/>
    </location>
</feature>
<proteinExistence type="predicted"/>
<keyword evidence="8" id="KW-1185">Reference proteome</keyword>
<accession>A0A8B8ERY4</accession>
<dbReference type="Pfam" id="PF01582">
    <property type="entry name" value="TIR"/>
    <property type="match status" value="2"/>
</dbReference>
<evidence type="ECO:0000256" key="5">
    <source>
        <dbReference type="ARBA" id="ARBA00023136"/>
    </source>
</evidence>
<dbReference type="InterPro" id="IPR035897">
    <property type="entry name" value="Toll_tir_struct_dom_sf"/>
</dbReference>
<dbReference type="GO" id="GO:0007165">
    <property type="term" value="P:signal transduction"/>
    <property type="evidence" value="ECO:0007669"/>
    <property type="project" value="InterPro"/>
</dbReference>
<protein>
    <submittedName>
        <fullName evidence="9">Uncharacterized protein LOC111136264 isoform X1</fullName>
    </submittedName>
</protein>
<feature type="signal peptide" evidence="6">
    <location>
        <begin position="1"/>
        <end position="24"/>
    </location>
</feature>
<evidence type="ECO:0000259" key="7">
    <source>
        <dbReference type="PROSITE" id="PS50104"/>
    </source>
</evidence>
<evidence type="ECO:0000313" key="9">
    <source>
        <dbReference type="RefSeq" id="XP_022342710.1"/>
    </source>
</evidence>
<evidence type="ECO:0000313" key="8">
    <source>
        <dbReference type="Proteomes" id="UP000694844"/>
    </source>
</evidence>
<feature type="domain" description="TIR" evidence="7">
    <location>
        <begin position="542"/>
        <end position="675"/>
    </location>
</feature>
<keyword evidence="2" id="KW-0812">Transmembrane</keyword>
<dbReference type="AlphaFoldDB" id="A0A8B8ERY4"/>
<evidence type="ECO:0000256" key="2">
    <source>
        <dbReference type="ARBA" id="ARBA00022692"/>
    </source>
</evidence>
<evidence type="ECO:0000256" key="4">
    <source>
        <dbReference type="ARBA" id="ARBA00022989"/>
    </source>
</evidence>
<dbReference type="Gene3D" id="3.40.50.10140">
    <property type="entry name" value="Toll/interleukin-1 receptor homology (TIR) domain"/>
    <property type="match status" value="2"/>
</dbReference>
<dbReference type="OrthoDB" id="6151426at2759"/>
<dbReference type="PANTHER" id="PTHR24365">
    <property type="entry name" value="TOLL-LIKE RECEPTOR"/>
    <property type="match status" value="1"/>
</dbReference>
<dbReference type="GeneID" id="111136264"/>
<dbReference type="PROSITE" id="PS50104">
    <property type="entry name" value="TIR"/>
    <property type="match status" value="2"/>
</dbReference>
<organism evidence="8 9">
    <name type="scientific">Crassostrea virginica</name>
    <name type="common">Eastern oyster</name>
    <dbReference type="NCBI Taxonomy" id="6565"/>
    <lineage>
        <taxon>Eukaryota</taxon>
        <taxon>Metazoa</taxon>
        <taxon>Spiralia</taxon>
        <taxon>Lophotrochozoa</taxon>
        <taxon>Mollusca</taxon>
        <taxon>Bivalvia</taxon>
        <taxon>Autobranchia</taxon>
        <taxon>Pteriomorphia</taxon>
        <taxon>Ostreida</taxon>
        <taxon>Ostreoidea</taxon>
        <taxon>Ostreidae</taxon>
        <taxon>Crassostrea</taxon>
    </lineage>
</organism>
<reference evidence="9" key="1">
    <citation type="submission" date="2025-08" db="UniProtKB">
        <authorList>
            <consortium name="RefSeq"/>
        </authorList>
    </citation>
    <scope>IDENTIFICATION</scope>
    <source>
        <tissue evidence="9">Whole sample</tissue>
    </source>
</reference>
<keyword evidence="5" id="KW-0472">Membrane</keyword>
<dbReference type="InterPro" id="IPR000157">
    <property type="entry name" value="TIR_dom"/>
</dbReference>
<evidence type="ECO:0000256" key="3">
    <source>
        <dbReference type="ARBA" id="ARBA00022729"/>
    </source>
</evidence>
<sequence length="773" mass="89346">MWSSFLLFILVVLSRFCMFKTTESQCLPECRNIPQIGTNSHLLNQNNKPLKTVFYHIILAVPKNNCTKIKQCYVNSTKIMELYKFDENPVLAIVDFYCHDPSIIQMTTYQGNRQLEGAAYVQINNCSFSKNSYDVLGTMFRPLQLLMRNAGIPTNYTVLDDTNSNMENCTIFKDVSTLWFHNSPNALYPLTLDQIIDILSCSSEFPNVKDLTLNNVLLNLSVFDLPKTFPNIVALEITSAGLQKPIQFPWKESSLILPRNLSSSTLTLDHYANAHHITVEKIIHEVTDVTCNVDDENEKGKFFITVPDDEFLCLEDFDSVKHVIIPSVTCSVVLITIMILICLMYLYRLEVKVLLFIYFGIHPFDKDDTLGKEIIDVLVLHSEETTDWVMENVVKYLEFHKNYFVVCEMMRDFVAGFTYLENIASVVKHSKRMLIVLSPDFVEDDLLKVAWNEAQEKIIELRTNYAIVICHDVTIKDVMIKDMQRYIKRGRYIDAKQALFHEKLLYSMPQYKDTSNKNKSLPDIKHFINETYGEENQDNIVYKKHAFVSYSDSEMPYIMNELRPTLENNGYLLCLPDRDFLPGASKEENVLKAIDSSIHTLFILSGNHLQDEWSVFTFRIASEKSLRVRSNHLIVIIGEDTDLDAMDDEVRFYIKTHVTLHVNEKWFIKKLLNSLPDIEEHLPNIIQDLGNGFQHQIENGIQRYGHREIMEEEQDVDLNHQTIVAEINHIELENLAIENGHHENGTIQFVDNGYVPGEDIQIELDNIGRDDDL</sequence>
<keyword evidence="3 6" id="KW-0732">Signal</keyword>
<dbReference type="KEGG" id="cvn:111136264"/>
<dbReference type="PANTHER" id="PTHR24365:SF541">
    <property type="entry name" value="PROTEIN TOLL-RELATED"/>
    <property type="match status" value="1"/>
</dbReference>
<dbReference type="PRINTS" id="PR01537">
    <property type="entry name" value="INTRLKN1R1F"/>
</dbReference>
<comment type="subcellular location">
    <subcellularLocation>
        <location evidence="1">Membrane</location>
    </subcellularLocation>
</comment>
<name>A0A8B8ERY4_CRAVI</name>
<dbReference type="RefSeq" id="XP_022342710.1">
    <property type="nucleotide sequence ID" value="XM_022487002.1"/>
</dbReference>
<dbReference type="SUPFAM" id="SSF52200">
    <property type="entry name" value="Toll/Interleukin receptor TIR domain"/>
    <property type="match status" value="2"/>
</dbReference>
<gene>
    <name evidence="9" type="primary">LOC111136264</name>
</gene>
<dbReference type="GO" id="GO:0038023">
    <property type="term" value="F:signaling receptor activity"/>
    <property type="evidence" value="ECO:0007669"/>
    <property type="project" value="TreeGrafter"/>
</dbReference>
<dbReference type="GO" id="GO:0005886">
    <property type="term" value="C:plasma membrane"/>
    <property type="evidence" value="ECO:0007669"/>
    <property type="project" value="TreeGrafter"/>
</dbReference>
<dbReference type="Proteomes" id="UP000694844">
    <property type="component" value="Chromosome 5"/>
</dbReference>
<keyword evidence="4" id="KW-1133">Transmembrane helix</keyword>
<evidence type="ECO:0000256" key="1">
    <source>
        <dbReference type="ARBA" id="ARBA00004370"/>
    </source>
</evidence>
<feature type="chain" id="PRO_5034933743" evidence="6">
    <location>
        <begin position="25"/>
        <end position="773"/>
    </location>
</feature>
<evidence type="ECO:0000256" key="6">
    <source>
        <dbReference type="SAM" id="SignalP"/>
    </source>
</evidence>